<name>A0ABQ6CCK0_9HYPH</name>
<evidence type="ECO:0000313" key="1">
    <source>
        <dbReference type="EMBL" id="GLS17393.1"/>
    </source>
</evidence>
<accession>A0ABQ6CCK0</accession>
<organism evidence="1 2">
    <name type="scientific">Labrys miyagiensis</name>
    <dbReference type="NCBI Taxonomy" id="346912"/>
    <lineage>
        <taxon>Bacteria</taxon>
        <taxon>Pseudomonadati</taxon>
        <taxon>Pseudomonadota</taxon>
        <taxon>Alphaproteobacteria</taxon>
        <taxon>Hyphomicrobiales</taxon>
        <taxon>Xanthobacteraceae</taxon>
        <taxon>Labrys</taxon>
    </lineage>
</organism>
<gene>
    <name evidence="1" type="ORF">GCM10007874_04080</name>
</gene>
<proteinExistence type="predicted"/>
<dbReference type="Proteomes" id="UP001156882">
    <property type="component" value="Unassembled WGS sequence"/>
</dbReference>
<keyword evidence="2" id="KW-1185">Reference proteome</keyword>
<protein>
    <submittedName>
        <fullName evidence="1">Uncharacterized protein</fullName>
    </submittedName>
</protein>
<comment type="caution">
    <text evidence="1">The sequence shown here is derived from an EMBL/GenBank/DDBJ whole genome shotgun (WGS) entry which is preliminary data.</text>
</comment>
<sequence>MGEEDMRFPFAAFQQGAGPACNRIIPWERRLPACICEAARLQGRRRLTGLPGTAGVSPAP</sequence>
<reference evidence="2" key="1">
    <citation type="journal article" date="2019" name="Int. J. Syst. Evol. Microbiol.">
        <title>The Global Catalogue of Microorganisms (GCM) 10K type strain sequencing project: providing services to taxonomists for standard genome sequencing and annotation.</title>
        <authorList>
            <consortium name="The Broad Institute Genomics Platform"/>
            <consortium name="The Broad Institute Genome Sequencing Center for Infectious Disease"/>
            <person name="Wu L."/>
            <person name="Ma J."/>
        </authorList>
    </citation>
    <scope>NUCLEOTIDE SEQUENCE [LARGE SCALE GENOMIC DNA]</scope>
    <source>
        <strain evidence="2">NBRC 101365</strain>
    </source>
</reference>
<evidence type="ECO:0000313" key="2">
    <source>
        <dbReference type="Proteomes" id="UP001156882"/>
    </source>
</evidence>
<dbReference type="EMBL" id="BSPC01000005">
    <property type="protein sequence ID" value="GLS17393.1"/>
    <property type="molecule type" value="Genomic_DNA"/>
</dbReference>